<sequence>MEREAASAAAATATAEATAAAADAFNRPVAEAFVYSDNSPDNASDKDVATPIKETTSAERARGPTIASTSKLAFSKPRRETRDMSQDAPTNSSDETQKEKPPIIGDKDESQKIPAPEPEEEASSSGKPESMSETTEPTRISKFTTENADLKNQLAALKKGMTVEHVDRMYGSGKHSQHLCEHVSPGTTEALQKWTEHRQAITPEKRKDLSTKCMAVDPDVLSVSIPYEELPPEVQDLASPVLSPGHESPVLEGIVDPEAGRNTPPPLPDWGEPRRREPVKTGYVVHKAIPPELLRPTPIPGTEHRQASTIDFTRGNKNPRRRINDVEFNRFDRTAVHQPAEDFLSDEVAELNKAVDFYTKDIEIAHGEHREEDVSYYANITAIKQKRIDQLLQAQRGQDHRDNQKYKGQISRLKSNWDANSKQVKFINNHDLDTLTLIDPAETSLLSKDMRSPGLSSILTEPVENTPIQSYILKLDADLKRPDIAKDKAQKWYEFLAKHVFCKNIGNNDRESLYTELRRNCATEARDKGHETKFHLSRLKWEQFYDTVSTLYPAHRIFSKGKAVNSKPRELRDQRYLSRQTSDDKPHQTCPNQTRARDSAEPKDKEPPYKEIKKCADTQCGYDMYQLIPNGYWKERHAPNCTHFLARCDKCEKTDGYHATSCDTKPDIKLE</sequence>
<dbReference type="RefSeq" id="XP_014154199.1">
    <property type="nucleotide sequence ID" value="XM_014298724.1"/>
</dbReference>
<feature type="region of interest" description="Disordered" evidence="1">
    <location>
        <begin position="1"/>
        <end position="20"/>
    </location>
</feature>
<organism evidence="2 3">
    <name type="scientific">Sphaeroforma arctica JP610</name>
    <dbReference type="NCBI Taxonomy" id="667725"/>
    <lineage>
        <taxon>Eukaryota</taxon>
        <taxon>Ichthyosporea</taxon>
        <taxon>Ichthyophonida</taxon>
        <taxon>Sphaeroforma</taxon>
    </lineage>
</organism>
<feature type="region of interest" description="Disordered" evidence="1">
    <location>
        <begin position="35"/>
        <end position="147"/>
    </location>
</feature>
<dbReference type="AlphaFoldDB" id="A0A0L0FTZ7"/>
<feature type="compositionally biased region" description="Basic and acidic residues" evidence="1">
    <location>
        <begin position="595"/>
        <end position="608"/>
    </location>
</feature>
<reference evidence="2 3" key="1">
    <citation type="submission" date="2011-02" db="EMBL/GenBank/DDBJ databases">
        <title>The Genome Sequence of Sphaeroforma arctica JP610.</title>
        <authorList>
            <consortium name="The Broad Institute Genome Sequencing Platform"/>
            <person name="Russ C."/>
            <person name="Cuomo C."/>
            <person name="Young S.K."/>
            <person name="Zeng Q."/>
            <person name="Gargeya S."/>
            <person name="Alvarado L."/>
            <person name="Berlin A."/>
            <person name="Chapman S.B."/>
            <person name="Chen Z."/>
            <person name="Freedman E."/>
            <person name="Gellesch M."/>
            <person name="Goldberg J."/>
            <person name="Griggs A."/>
            <person name="Gujja S."/>
            <person name="Heilman E."/>
            <person name="Heiman D."/>
            <person name="Howarth C."/>
            <person name="Mehta T."/>
            <person name="Neiman D."/>
            <person name="Pearson M."/>
            <person name="Roberts A."/>
            <person name="Saif S."/>
            <person name="Shea T."/>
            <person name="Shenoy N."/>
            <person name="Sisk P."/>
            <person name="Stolte C."/>
            <person name="Sykes S."/>
            <person name="White J."/>
            <person name="Yandava C."/>
            <person name="Burger G."/>
            <person name="Gray M.W."/>
            <person name="Holland P.W.H."/>
            <person name="King N."/>
            <person name="Lang F.B.F."/>
            <person name="Roger A.J."/>
            <person name="Ruiz-Trillo I."/>
            <person name="Haas B."/>
            <person name="Nusbaum C."/>
            <person name="Birren B."/>
        </authorList>
    </citation>
    <scope>NUCLEOTIDE SEQUENCE [LARGE SCALE GENOMIC DNA]</scope>
    <source>
        <strain evidence="2 3">JP610</strain>
    </source>
</reference>
<dbReference type="GeneID" id="25907849"/>
<accession>A0A0L0FTZ7</accession>
<proteinExistence type="predicted"/>
<name>A0A0L0FTZ7_9EUKA</name>
<dbReference type="EMBL" id="KQ242171">
    <property type="protein sequence ID" value="KNC80297.1"/>
    <property type="molecule type" value="Genomic_DNA"/>
</dbReference>
<feature type="compositionally biased region" description="Polar residues" evidence="1">
    <location>
        <begin position="131"/>
        <end position="147"/>
    </location>
</feature>
<evidence type="ECO:0000256" key="1">
    <source>
        <dbReference type="SAM" id="MobiDB-lite"/>
    </source>
</evidence>
<feature type="compositionally biased region" description="Basic and acidic residues" evidence="1">
    <location>
        <begin position="95"/>
        <end position="111"/>
    </location>
</feature>
<evidence type="ECO:0000313" key="2">
    <source>
        <dbReference type="EMBL" id="KNC80297.1"/>
    </source>
</evidence>
<feature type="region of interest" description="Disordered" evidence="1">
    <location>
        <begin position="252"/>
        <end position="275"/>
    </location>
</feature>
<protein>
    <submittedName>
        <fullName evidence="2">Uncharacterized protein</fullName>
    </submittedName>
</protein>
<feature type="region of interest" description="Disordered" evidence="1">
    <location>
        <begin position="576"/>
        <end position="608"/>
    </location>
</feature>
<dbReference type="Proteomes" id="UP000054560">
    <property type="component" value="Unassembled WGS sequence"/>
</dbReference>
<keyword evidence="3" id="KW-1185">Reference proteome</keyword>
<feature type="compositionally biased region" description="Basic and acidic residues" evidence="1">
    <location>
        <begin position="576"/>
        <end position="587"/>
    </location>
</feature>
<evidence type="ECO:0000313" key="3">
    <source>
        <dbReference type="Proteomes" id="UP000054560"/>
    </source>
</evidence>
<gene>
    <name evidence="2" type="ORF">SARC_07345</name>
</gene>